<evidence type="ECO:0000313" key="12">
    <source>
        <dbReference type="EMBL" id="KAF8910920.1"/>
    </source>
</evidence>
<dbReference type="OrthoDB" id="5979581at2759"/>
<dbReference type="InterPro" id="IPR000719">
    <property type="entry name" value="Prot_kinase_dom"/>
</dbReference>
<evidence type="ECO:0000259" key="11">
    <source>
        <dbReference type="PROSITE" id="PS50011"/>
    </source>
</evidence>
<dbReference type="Gene3D" id="3.30.200.20">
    <property type="entry name" value="Phosphorylase Kinase, domain 1"/>
    <property type="match status" value="1"/>
</dbReference>
<feature type="domain" description="Protein kinase" evidence="11">
    <location>
        <begin position="23"/>
        <end position="386"/>
    </location>
</feature>
<dbReference type="Pfam" id="PF00069">
    <property type="entry name" value="Pkinase"/>
    <property type="match status" value="2"/>
</dbReference>
<evidence type="ECO:0000256" key="7">
    <source>
        <dbReference type="ARBA" id="ARBA00047899"/>
    </source>
</evidence>
<evidence type="ECO:0000256" key="10">
    <source>
        <dbReference type="RuleBase" id="RU000304"/>
    </source>
</evidence>
<keyword evidence="13" id="KW-1185">Reference proteome</keyword>
<comment type="caution">
    <text evidence="12">The sequence shown here is derived from an EMBL/GenBank/DDBJ whole genome shotgun (WGS) entry which is preliminary data.</text>
</comment>
<accession>A0A9P5NVQ8</accession>
<dbReference type="EC" id="2.7.11.1" evidence="1"/>
<comment type="similarity">
    <text evidence="10">Belongs to the protein kinase superfamily.</text>
</comment>
<organism evidence="12 13">
    <name type="scientific">Gymnopilus junonius</name>
    <name type="common">Spectacular rustgill mushroom</name>
    <name type="synonym">Gymnopilus spectabilis subsp. junonius</name>
    <dbReference type="NCBI Taxonomy" id="109634"/>
    <lineage>
        <taxon>Eukaryota</taxon>
        <taxon>Fungi</taxon>
        <taxon>Dikarya</taxon>
        <taxon>Basidiomycota</taxon>
        <taxon>Agaricomycotina</taxon>
        <taxon>Agaricomycetes</taxon>
        <taxon>Agaricomycetidae</taxon>
        <taxon>Agaricales</taxon>
        <taxon>Agaricineae</taxon>
        <taxon>Hymenogastraceae</taxon>
        <taxon>Gymnopilus</taxon>
    </lineage>
</organism>
<dbReference type="PROSITE" id="PS00108">
    <property type="entry name" value="PROTEIN_KINASE_ST"/>
    <property type="match status" value="1"/>
</dbReference>
<dbReference type="AlphaFoldDB" id="A0A9P5NVQ8"/>
<evidence type="ECO:0000256" key="8">
    <source>
        <dbReference type="ARBA" id="ARBA00048679"/>
    </source>
</evidence>
<dbReference type="Gene3D" id="1.10.510.10">
    <property type="entry name" value="Transferase(Phosphotransferase) domain 1"/>
    <property type="match status" value="1"/>
</dbReference>
<protein>
    <recommendedName>
        <fullName evidence="1">non-specific serine/threonine protein kinase</fullName>
        <ecNumber evidence="1">2.7.11.1</ecNumber>
    </recommendedName>
</protein>
<keyword evidence="5 12" id="KW-0418">Kinase</keyword>
<name>A0A9P5NVQ8_GYMJU</name>
<dbReference type="InterPro" id="IPR051334">
    <property type="entry name" value="SRPK"/>
</dbReference>
<comment type="catalytic activity">
    <reaction evidence="8">
        <text>L-seryl-[protein] + ATP = O-phospho-L-seryl-[protein] + ADP + H(+)</text>
        <dbReference type="Rhea" id="RHEA:17989"/>
        <dbReference type="Rhea" id="RHEA-COMP:9863"/>
        <dbReference type="Rhea" id="RHEA-COMP:11604"/>
        <dbReference type="ChEBI" id="CHEBI:15378"/>
        <dbReference type="ChEBI" id="CHEBI:29999"/>
        <dbReference type="ChEBI" id="CHEBI:30616"/>
        <dbReference type="ChEBI" id="CHEBI:83421"/>
        <dbReference type="ChEBI" id="CHEBI:456216"/>
        <dbReference type="EC" id="2.7.11.1"/>
    </reaction>
</comment>
<evidence type="ECO:0000256" key="9">
    <source>
        <dbReference type="PROSITE-ProRule" id="PRU10141"/>
    </source>
</evidence>
<evidence type="ECO:0000313" key="13">
    <source>
        <dbReference type="Proteomes" id="UP000724874"/>
    </source>
</evidence>
<evidence type="ECO:0000256" key="4">
    <source>
        <dbReference type="ARBA" id="ARBA00022741"/>
    </source>
</evidence>
<dbReference type="GO" id="GO:0005524">
    <property type="term" value="F:ATP binding"/>
    <property type="evidence" value="ECO:0007669"/>
    <property type="project" value="UniProtKB-UniRule"/>
</dbReference>
<dbReference type="SMART" id="SM00220">
    <property type="entry name" value="S_TKc"/>
    <property type="match status" value="1"/>
</dbReference>
<dbReference type="PANTHER" id="PTHR47634">
    <property type="entry name" value="PROTEIN KINASE DOMAIN-CONTAINING PROTEIN-RELATED"/>
    <property type="match status" value="1"/>
</dbReference>
<dbReference type="GO" id="GO:0050684">
    <property type="term" value="P:regulation of mRNA processing"/>
    <property type="evidence" value="ECO:0007669"/>
    <property type="project" value="TreeGrafter"/>
</dbReference>
<dbReference type="InterPro" id="IPR008271">
    <property type="entry name" value="Ser/Thr_kinase_AS"/>
</dbReference>
<evidence type="ECO:0000256" key="2">
    <source>
        <dbReference type="ARBA" id="ARBA00022527"/>
    </source>
</evidence>
<evidence type="ECO:0000256" key="5">
    <source>
        <dbReference type="ARBA" id="ARBA00022777"/>
    </source>
</evidence>
<evidence type="ECO:0000256" key="6">
    <source>
        <dbReference type="ARBA" id="ARBA00022840"/>
    </source>
</evidence>
<keyword evidence="2 10" id="KW-0723">Serine/threonine-protein kinase</keyword>
<dbReference type="GO" id="GO:0004674">
    <property type="term" value="F:protein serine/threonine kinase activity"/>
    <property type="evidence" value="ECO:0007669"/>
    <property type="project" value="UniProtKB-KW"/>
</dbReference>
<proteinExistence type="inferred from homology"/>
<reference evidence="12" key="1">
    <citation type="submission" date="2020-11" db="EMBL/GenBank/DDBJ databases">
        <authorList>
            <consortium name="DOE Joint Genome Institute"/>
            <person name="Ahrendt S."/>
            <person name="Riley R."/>
            <person name="Andreopoulos W."/>
            <person name="LaButti K."/>
            <person name="Pangilinan J."/>
            <person name="Ruiz-duenas F.J."/>
            <person name="Barrasa J.M."/>
            <person name="Sanchez-Garcia M."/>
            <person name="Camarero S."/>
            <person name="Miyauchi S."/>
            <person name="Serrano A."/>
            <person name="Linde D."/>
            <person name="Babiker R."/>
            <person name="Drula E."/>
            <person name="Ayuso-Fernandez I."/>
            <person name="Pacheco R."/>
            <person name="Padilla G."/>
            <person name="Ferreira P."/>
            <person name="Barriuso J."/>
            <person name="Kellner H."/>
            <person name="Castanera R."/>
            <person name="Alfaro M."/>
            <person name="Ramirez L."/>
            <person name="Pisabarro A.G."/>
            <person name="Kuo A."/>
            <person name="Tritt A."/>
            <person name="Lipzen A."/>
            <person name="He G."/>
            <person name="Yan M."/>
            <person name="Ng V."/>
            <person name="Cullen D."/>
            <person name="Martin F."/>
            <person name="Rosso M.-N."/>
            <person name="Henrissat B."/>
            <person name="Hibbett D."/>
            <person name="Martinez A.T."/>
            <person name="Grigoriev I.V."/>
        </authorList>
    </citation>
    <scope>NUCLEOTIDE SEQUENCE</scope>
    <source>
        <strain evidence="12">AH 44721</strain>
    </source>
</reference>
<evidence type="ECO:0000256" key="3">
    <source>
        <dbReference type="ARBA" id="ARBA00022679"/>
    </source>
</evidence>
<comment type="catalytic activity">
    <reaction evidence="7">
        <text>L-threonyl-[protein] + ATP = O-phospho-L-threonyl-[protein] + ADP + H(+)</text>
        <dbReference type="Rhea" id="RHEA:46608"/>
        <dbReference type="Rhea" id="RHEA-COMP:11060"/>
        <dbReference type="Rhea" id="RHEA-COMP:11605"/>
        <dbReference type="ChEBI" id="CHEBI:15378"/>
        <dbReference type="ChEBI" id="CHEBI:30013"/>
        <dbReference type="ChEBI" id="CHEBI:30616"/>
        <dbReference type="ChEBI" id="CHEBI:61977"/>
        <dbReference type="ChEBI" id="CHEBI:456216"/>
        <dbReference type="EC" id="2.7.11.1"/>
    </reaction>
</comment>
<dbReference type="Proteomes" id="UP000724874">
    <property type="component" value="Unassembled WGS sequence"/>
</dbReference>
<evidence type="ECO:0000256" key="1">
    <source>
        <dbReference type="ARBA" id="ARBA00012513"/>
    </source>
</evidence>
<keyword evidence="4 9" id="KW-0547">Nucleotide-binding</keyword>
<dbReference type="PROSITE" id="PS50011">
    <property type="entry name" value="PROTEIN_KINASE_DOM"/>
    <property type="match status" value="1"/>
</dbReference>
<feature type="binding site" evidence="9">
    <location>
        <position position="60"/>
    </location>
    <ligand>
        <name>ATP</name>
        <dbReference type="ChEBI" id="CHEBI:30616"/>
    </ligand>
</feature>
<dbReference type="PROSITE" id="PS00107">
    <property type="entry name" value="PROTEIN_KINASE_ATP"/>
    <property type="match status" value="1"/>
</dbReference>
<sequence length="401" mass="45354">MDSQTILDQILLRPGQLLKQGRYQVHRKLGTGLFSTTWLVSDAEAEFVEVSFPSKYCAVKVLSVEGTNVHKEGLSHELEFLQQIAADKKCENLPQLRDHFEEYGPGGTHLCLVMELLSTDVSSFRRSSPTKALPVYTVKHIIIAALRGLANLHRLGIIHTDLKLDNILFMGVPNDKYVEEQLAAEAPVIEGEVEVEGVTYPLLRAQPIPHTCQWDMSPYISEVIDYVVTDLGQAQRAGEQPTTDEFSAYSLRAPELLLYSDFSPKMDIWAIGCLTFELLVGRWLFAPKEGETWTLEDDHLAKMMELTGETFSSAYLARRRAEFFDENGKLLRGELIPGQSIENLIRICKIVPEDDIPGAASFINACLRLDTYDRSTAVELQMDPWLIKCSCSHYQHYQHYQ</sequence>
<dbReference type="GO" id="GO:0000245">
    <property type="term" value="P:spliceosomal complex assembly"/>
    <property type="evidence" value="ECO:0007669"/>
    <property type="project" value="TreeGrafter"/>
</dbReference>
<dbReference type="SUPFAM" id="SSF56112">
    <property type="entry name" value="Protein kinase-like (PK-like)"/>
    <property type="match status" value="1"/>
</dbReference>
<dbReference type="EMBL" id="JADNYJ010000005">
    <property type="protein sequence ID" value="KAF8910920.1"/>
    <property type="molecule type" value="Genomic_DNA"/>
</dbReference>
<keyword evidence="3" id="KW-0808">Transferase</keyword>
<dbReference type="InterPro" id="IPR017441">
    <property type="entry name" value="Protein_kinase_ATP_BS"/>
</dbReference>
<keyword evidence="6 9" id="KW-0067">ATP-binding</keyword>
<dbReference type="PANTHER" id="PTHR47634:SF5">
    <property type="entry name" value="OS09G0552300 PROTEIN"/>
    <property type="match status" value="1"/>
</dbReference>
<gene>
    <name evidence="12" type="ORF">CPB84DRAFT_1723064</name>
</gene>
<dbReference type="InterPro" id="IPR011009">
    <property type="entry name" value="Kinase-like_dom_sf"/>
</dbReference>